<dbReference type="Pfam" id="PF00437">
    <property type="entry name" value="T2SSE"/>
    <property type="match status" value="1"/>
</dbReference>
<dbReference type="InterPro" id="IPR050921">
    <property type="entry name" value="T4SS_GSP_E_ATPase"/>
</dbReference>
<dbReference type="EMBL" id="FWFF01000004">
    <property type="protein sequence ID" value="SLM94004.1"/>
    <property type="molecule type" value="Genomic_DNA"/>
</dbReference>
<name>A0A1X6X4R4_9MICO</name>
<dbReference type="RefSeq" id="WP_087005066.1">
    <property type="nucleotide sequence ID" value="NZ_FWFF01000004.1"/>
</dbReference>
<dbReference type="PANTHER" id="PTHR30486:SF15">
    <property type="entry name" value="TYPE II_IV SECRETION SYSTEM ATPASE"/>
    <property type="match status" value="1"/>
</dbReference>
<evidence type="ECO:0000313" key="4">
    <source>
        <dbReference type="Proteomes" id="UP000196581"/>
    </source>
</evidence>
<dbReference type="AlphaFoldDB" id="A0A1X6X4R4"/>
<dbReference type="GO" id="GO:0016887">
    <property type="term" value="F:ATP hydrolysis activity"/>
    <property type="evidence" value="ECO:0007669"/>
    <property type="project" value="InterPro"/>
</dbReference>
<sequence>MEAVEIVRAEVRELIRARGIDPRSEARPTADLIDEVIRAYDERTLSGSLPVMGDPDALRRSVLDDLTGFGAIQKYLDDPTVEEIWLNGPHAVFVSRHGVSELTTTVLTESEIAELIERLLRTTGRRVDLSSPFVDAALPDGSRLHIVLPDITRSHPAINIRKFIARTRSLNDLVESGSLTPAAAGFLDAAVVAGANILVTGQTQAGKTTMLNALCGSVPARERVITCEEVFELSVPARDWIAMQCRQPSLEGTGEVPLRRLVKEALRMRPDRVIVGEVREAESLDMLIAMNAGLPAMGSLHANSARSAITKMCTLPLLAGPNIGSSFVTPTVAGCIDLVVHLTLLRNGSRRVHEIVAVPGGVESGTVELETIFHTEGSGPLIRGSGFSHLGERIAAIGKDVHSLLEAA</sequence>
<evidence type="ECO:0000313" key="3">
    <source>
        <dbReference type="EMBL" id="SLM94004.1"/>
    </source>
</evidence>
<proteinExistence type="inferred from homology"/>
<evidence type="ECO:0000259" key="2">
    <source>
        <dbReference type="Pfam" id="PF00437"/>
    </source>
</evidence>
<dbReference type="Proteomes" id="UP000196581">
    <property type="component" value="Unassembled WGS sequence"/>
</dbReference>
<comment type="similarity">
    <text evidence="1">Belongs to the GSP E family.</text>
</comment>
<gene>
    <name evidence="3" type="ORF">FM105_03915</name>
</gene>
<dbReference type="SUPFAM" id="SSF52540">
    <property type="entry name" value="P-loop containing nucleoside triphosphate hydrolases"/>
    <property type="match status" value="1"/>
</dbReference>
<keyword evidence="4" id="KW-1185">Reference proteome</keyword>
<accession>A0A1X6X4R4</accession>
<dbReference type="Gene3D" id="3.40.50.300">
    <property type="entry name" value="P-loop containing nucleotide triphosphate hydrolases"/>
    <property type="match status" value="1"/>
</dbReference>
<reference evidence="4" key="1">
    <citation type="submission" date="2017-02" db="EMBL/GenBank/DDBJ databases">
        <authorList>
            <person name="Dridi B."/>
        </authorList>
    </citation>
    <scope>NUCLEOTIDE SEQUENCE [LARGE SCALE GENOMIC DNA]</scope>
    <source>
        <strain evidence="4">B Co 03.10</strain>
    </source>
</reference>
<protein>
    <submittedName>
        <fullName evidence="3">Type II secretion system protein E</fullName>
    </submittedName>
</protein>
<dbReference type="InterPro" id="IPR027417">
    <property type="entry name" value="P-loop_NTPase"/>
</dbReference>
<feature type="domain" description="Bacterial type II secretion system protein E" evidence="2">
    <location>
        <begin position="67"/>
        <end position="322"/>
    </location>
</feature>
<dbReference type="PANTHER" id="PTHR30486">
    <property type="entry name" value="TWITCHING MOTILITY PROTEIN PILT"/>
    <property type="match status" value="1"/>
</dbReference>
<organism evidence="3 4">
    <name type="scientific">Brevibacterium yomogidense</name>
    <dbReference type="NCBI Taxonomy" id="946573"/>
    <lineage>
        <taxon>Bacteria</taxon>
        <taxon>Bacillati</taxon>
        <taxon>Actinomycetota</taxon>
        <taxon>Actinomycetes</taxon>
        <taxon>Micrococcales</taxon>
        <taxon>Brevibacteriaceae</taxon>
        <taxon>Brevibacterium</taxon>
    </lineage>
</organism>
<dbReference type="InterPro" id="IPR001482">
    <property type="entry name" value="T2SS/T4SS_dom"/>
</dbReference>
<dbReference type="CDD" id="cd01130">
    <property type="entry name" value="VirB11-like_ATPase"/>
    <property type="match status" value="1"/>
</dbReference>
<dbReference type="Gene3D" id="3.30.450.380">
    <property type="match status" value="1"/>
</dbReference>
<evidence type="ECO:0000256" key="1">
    <source>
        <dbReference type="ARBA" id="ARBA00006611"/>
    </source>
</evidence>